<name>A0A1C7IEK0_9FIRM</name>
<protein>
    <submittedName>
        <fullName evidence="1">Uncharacterized protein</fullName>
    </submittedName>
</protein>
<dbReference type="AlphaFoldDB" id="A0A1C7IEK0"/>
<organism evidence="1 2">
    <name type="scientific">Blautia pseudococcoides</name>
    <dbReference type="NCBI Taxonomy" id="1796616"/>
    <lineage>
        <taxon>Bacteria</taxon>
        <taxon>Bacillati</taxon>
        <taxon>Bacillota</taxon>
        <taxon>Clostridia</taxon>
        <taxon>Lachnospirales</taxon>
        <taxon>Lachnospiraceae</taxon>
        <taxon>Blautia</taxon>
    </lineage>
</organism>
<evidence type="ECO:0000313" key="1">
    <source>
        <dbReference type="EMBL" id="ANU78081.1"/>
    </source>
</evidence>
<accession>A0A1C7IEK0</accession>
<dbReference type="EMBL" id="CP015405">
    <property type="protein sequence ID" value="ANU78081.1"/>
    <property type="molecule type" value="Genomic_DNA"/>
</dbReference>
<dbReference type="KEGG" id="byl:A4V09_21470"/>
<sequence>MDDLFLPHAFVYFYIGLFFKENADFRRNGTKTGFRRLVTPYLRKIPGHMFIAVTAGEDRKNTGSAFPVSGRLPASGLFFKIHLTPQIFYGRFLS</sequence>
<evidence type="ECO:0000313" key="2">
    <source>
        <dbReference type="Proteomes" id="UP000092574"/>
    </source>
</evidence>
<proteinExistence type="predicted"/>
<keyword evidence="2" id="KW-1185">Reference proteome</keyword>
<dbReference type="Proteomes" id="UP000092574">
    <property type="component" value="Chromosome"/>
</dbReference>
<reference evidence="1" key="1">
    <citation type="submission" date="2017-04" db="EMBL/GenBank/DDBJ databases">
        <title>Complete Genome Sequences of Twelve Strains of a Stable Defined Moderately Diverse Mouse Microbiota 2 (sDMDMm2).</title>
        <authorList>
            <person name="Uchimura Y."/>
            <person name="Wyss M."/>
            <person name="Brugiroux S."/>
            <person name="Limenitakis J.P."/>
            <person name="Stecher B."/>
            <person name="McCoy K.D."/>
            <person name="Macpherson A.J."/>
        </authorList>
    </citation>
    <scope>NUCLEOTIDE SEQUENCE</scope>
    <source>
        <strain evidence="1">YL58</strain>
    </source>
</reference>
<gene>
    <name evidence="1" type="ORF">A4V09_21470</name>
</gene>